<dbReference type="Proteomes" id="UP000629468">
    <property type="component" value="Unassembled WGS sequence"/>
</dbReference>
<evidence type="ECO:0000313" key="2">
    <source>
        <dbReference type="Proteomes" id="UP000629468"/>
    </source>
</evidence>
<gene>
    <name evidence="1" type="ORF">Agabi119p4_9654</name>
</gene>
<protein>
    <submittedName>
        <fullName evidence="1">Uncharacterized protein</fullName>
    </submittedName>
</protein>
<dbReference type="EMBL" id="JABXXO010000013">
    <property type="protein sequence ID" value="KAF7761662.1"/>
    <property type="molecule type" value="Genomic_DNA"/>
</dbReference>
<comment type="caution">
    <text evidence="1">The sequence shown here is derived from an EMBL/GenBank/DDBJ whole genome shotgun (WGS) entry which is preliminary data.</text>
</comment>
<name>A0A8H7C3M4_AGABI</name>
<proteinExistence type="predicted"/>
<evidence type="ECO:0000313" key="1">
    <source>
        <dbReference type="EMBL" id="KAF7761662.1"/>
    </source>
</evidence>
<sequence>MEPIDFPFAHRSVVRNIVADVKRLSDESLAADKDIHDIKRASKALAEKYKNNITAVAELPAGVEAFAERFNVLLLAARDGASRGVSCITDFDETVTGAIEAIKTQKNLDDAILELKEIAKQEPQPLEGFPGAEQKFGYIWTTALSDAAKMQKVLEESTDIEKTVEELTEAFAPAKEGYKKVKEALRVYAATNSK</sequence>
<reference evidence="1 2" key="1">
    <citation type="journal article" name="Sci. Rep.">
        <title>Telomere-to-telomere assembled and centromere annotated genomes of the two main subspecies of the button mushroom Agaricus bisporus reveal especially polymorphic chromosome ends.</title>
        <authorList>
            <person name="Sonnenberg A.S.M."/>
            <person name="Sedaghat-Telgerd N."/>
            <person name="Lavrijssen B."/>
            <person name="Ohm R.A."/>
            <person name="Hendrickx P.M."/>
            <person name="Scholtmeijer K."/>
            <person name="Baars J.J.P."/>
            <person name="van Peer A."/>
        </authorList>
    </citation>
    <scope>NUCLEOTIDE SEQUENCE [LARGE SCALE GENOMIC DNA]</scope>
    <source>
        <strain evidence="1 2">H119_p4</strain>
    </source>
</reference>
<dbReference type="AlphaFoldDB" id="A0A8H7C3M4"/>
<accession>A0A8H7C3M4</accession>
<organism evidence="1 2">
    <name type="scientific">Agaricus bisporus var. burnettii</name>
    <dbReference type="NCBI Taxonomy" id="192524"/>
    <lineage>
        <taxon>Eukaryota</taxon>
        <taxon>Fungi</taxon>
        <taxon>Dikarya</taxon>
        <taxon>Basidiomycota</taxon>
        <taxon>Agaricomycotina</taxon>
        <taxon>Agaricomycetes</taxon>
        <taxon>Agaricomycetidae</taxon>
        <taxon>Agaricales</taxon>
        <taxon>Agaricineae</taxon>
        <taxon>Agaricaceae</taxon>
        <taxon>Agaricus</taxon>
    </lineage>
</organism>